<dbReference type="CDD" id="cd00160">
    <property type="entry name" value="RhoGEF"/>
    <property type="match status" value="1"/>
</dbReference>
<evidence type="ECO:0000313" key="4">
    <source>
        <dbReference type="Proteomes" id="UP000241769"/>
    </source>
</evidence>
<proteinExistence type="predicted"/>
<dbReference type="Gene3D" id="1.20.900.10">
    <property type="entry name" value="Dbl homology (DH) domain"/>
    <property type="match status" value="1"/>
</dbReference>
<dbReference type="AlphaFoldDB" id="A0A2P6NLN6"/>
<dbReference type="SUPFAM" id="SSF50729">
    <property type="entry name" value="PH domain-like"/>
    <property type="match status" value="1"/>
</dbReference>
<reference evidence="3 4" key="1">
    <citation type="journal article" date="2018" name="Genome Biol. Evol.">
        <title>Multiple Roots of Fruiting Body Formation in Amoebozoa.</title>
        <authorList>
            <person name="Hillmann F."/>
            <person name="Forbes G."/>
            <person name="Novohradska S."/>
            <person name="Ferling I."/>
            <person name="Riege K."/>
            <person name="Groth M."/>
            <person name="Westermann M."/>
            <person name="Marz M."/>
            <person name="Spaller T."/>
            <person name="Winckler T."/>
            <person name="Schaap P."/>
            <person name="Glockner G."/>
        </authorList>
    </citation>
    <scope>NUCLEOTIDE SEQUENCE [LARGE SCALE GENOMIC DNA]</scope>
    <source>
        <strain evidence="3 4">Jena</strain>
    </source>
</reference>
<feature type="domain" description="DH" evidence="2">
    <location>
        <begin position="234"/>
        <end position="417"/>
    </location>
</feature>
<dbReference type="InterPro" id="IPR051092">
    <property type="entry name" value="FYVE_RhoGEF_PH"/>
</dbReference>
<keyword evidence="4" id="KW-1185">Reference proteome</keyword>
<dbReference type="PANTHER" id="PTHR12673">
    <property type="entry name" value="FACIOGENITAL DYSPLASIA PROTEIN"/>
    <property type="match status" value="1"/>
</dbReference>
<comment type="caution">
    <text evidence="3">The sequence shown here is derived from an EMBL/GenBank/DDBJ whole genome shotgun (WGS) entry which is preliminary data.</text>
</comment>
<dbReference type="OrthoDB" id="660555at2759"/>
<dbReference type="Pfam" id="PF00621">
    <property type="entry name" value="RhoGEF"/>
    <property type="match status" value="1"/>
</dbReference>
<dbReference type="Proteomes" id="UP000241769">
    <property type="component" value="Unassembled WGS sequence"/>
</dbReference>
<dbReference type="GO" id="GO:0035556">
    <property type="term" value="P:intracellular signal transduction"/>
    <property type="evidence" value="ECO:0007669"/>
    <property type="project" value="InterPro"/>
</dbReference>
<sequence length="670" mass="78702">MTSQRQRPEEEEVCRMSERQTPEKKKSKRPVTAVWNKVKGKGIFKRFTFYRSPSRSTSQDTNFITNLIGKFSGNKPPRQHAIPRGSEDDRDNRVHINMIKSAECIPPHNSLTMNEPDARVPPAIPPRSPNMALRPLTGPRVRIHNEQFADVKNFWENKAQSPQTPQTPPPKPPKPKTKRRMTRLFKSNGNGSLRKETNAFVTRATTEECLQLNRAVHLLRARHELYKRRRQHKYRTKIVEEIYTTEAVYSAALKHVVSFLTIVKDKNMIDIDNISIMFSNIEIIYKISEMLLSDLKECYLQWTPSTCIGTIFVRLAAFFKAYSPYVQNYDAASLLIKNEYEKVEIKSEWKEHGKSLPEEDRSFDLADFLIRPVQRIPRYKLLLQELYKNTWKEHRDYENIAKSIVILGGVAEHVNEKKRTADNRQKLIEFRDKLILPPSMQDFQLVTRHRLFVRELEERTVQEMRSGGIEKERKWHLMMCNDLIMFSSMTRNGSNARMKVIIPFHSCTVHDLSIPYRYIMQIIAHDQNEPKEYRIFFQNVEEQRAWMKDAEKGIKEIERITTFNEEHKVEGSTVLTMSQLKKTPISEPKEFRKVEVDYNQLLMPLPWRFRSIDDRDRYFGKRNSLFGKSATPEMFISSPLSPKRALIVTKARLVREAITIARHILTKRIL</sequence>
<dbReference type="InterPro" id="IPR035899">
    <property type="entry name" value="DBL_dom_sf"/>
</dbReference>
<dbReference type="PANTHER" id="PTHR12673:SF159">
    <property type="entry name" value="LD03170P"/>
    <property type="match status" value="1"/>
</dbReference>
<dbReference type="GO" id="GO:0005085">
    <property type="term" value="F:guanyl-nucleotide exchange factor activity"/>
    <property type="evidence" value="ECO:0007669"/>
    <property type="project" value="InterPro"/>
</dbReference>
<organism evidence="3 4">
    <name type="scientific">Planoprotostelium fungivorum</name>
    <dbReference type="NCBI Taxonomy" id="1890364"/>
    <lineage>
        <taxon>Eukaryota</taxon>
        <taxon>Amoebozoa</taxon>
        <taxon>Evosea</taxon>
        <taxon>Variosea</taxon>
        <taxon>Cavosteliida</taxon>
        <taxon>Cavosteliaceae</taxon>
        <taxon>Planoprotostelium</taxon>
    </lineage>
</organism>
<dbReference type="InterPro" id="IPR011993">
    <property type="entry name" value="PH-like_dom_sf"/>
</dbReference>
<accession>A0A2P6NLN6</accession>
<dbReference type="PROSITE" id="PS00741">
    <property type="entry name" value="DH_1"/>
    <property type="match status" value="1"/>
</dbReference>
<dbReference type="InterPro" id="IPR000219">
    <property type="entry name" value="DH_dom"/>
</dbReference>
<dbReference type="Gene3D" id="2.30.29.30">
    <property type="entry name" value="Pleckstrin-homology domain (PH domain)/Phosphotyrosine-binding domain (PTB)"/>
    <property type="match status" value="1"/>
</dbReference>
<dbReference type="InterPro" id="IPR001331">
    <property type="entry name" value="GDS_CDC24_CS"/>
</dbReference>
<evidence type="ECO:0000313" key="3">
    <source>
        <dbReference type="EMBL" id="PRP84871.1"/>
    </source>
</evidence>
<dbReference type="SUPFAM" id="SSF48065">
    <property type="entry name" value="DBL homology domain (DH-domain)"/>
    <property type="match status" value="1"/>
</dbReference>
<dbReference type="EMBL" id="MDYQ01000055">
    <property type="protein sequence ID" value="PRP84871.1"/>
    <property type="molecule type" value="Genomic_DNA"/>
</dbReference>
<feature type="region of interest" description="Disordered" evidence="1">
    <location>
        <begin position="158"/>
        <end position="179"/>
    </location>
</feature>
<dbReference type="InParanoid" id="A0A2P6NLN6"/>
<gene>
    <name evidence="3" type="ORF">PROFUN_07525</name>
</gene>
<dbReference type="PROSITE" id="PS50010">
    <property type="entry name" value="DH_2"/>
    <property type="match status" value="1"/>
</dbReference>
<evidence type="ECO:0000259" key="2">
    <source>
        <dbReference type="PROSITE" id="PS50010"/>
    </source>
</evidence>
<dbReference type="GO" id="GO:0005737">
    <property type="term" value="C:cytoplasm"/>
    <property type="evidence" value="ECO:0007669"/>
    <property type="project" value="TreeGrafter"/>
</dbReference>
<dbReference type="SMART" id="SM00325">
    <property type="entry name" value="RhoGEF"/>
    <property type="match status" value="1"/>
</dbReference>
<feature type="compositionally biased region" description="Basic and acidic residues" evidence="1">
    <location>
        <begin position="13"/>
        <end position="24"/>
    </location>
</feature>
<name>A0A2P6NLN6_9EUKA</name>
<feature type="region of interest" description="Disordered" evidence="1">
    <location>
        <begin position="70"/>
        <end position="92"/>
    </location>
</feature>
<evidence type="ECO:0000256" key="1">
    <source>
        <dbReference type="SAM" id="MobiDB-lite"/>
    </source>
</evidence>
<feature type="region of interest" description="Disordered" evidence="1">
    <location>
        <begin position="1"/>
        <end position="31"/>
    </location>
</feature>
<protein>
    <recommendedName>
        <fullName evidence="2">DH domain-containing protein</fullName>
    </recommendedName>
</protein>